<keyword evidence="4" id="KW-0809">Transit peptide</keyword>
<feature type="non-terminal residue" evidence="10">
    <location>
        <position position="1"/>
    </location>
</feature>
<evidence type="ECO:0000256" key="3">
    <source>
        <dbReference type="ARBA" id="ARBA00022640"/>
    </source>
</evidence>
<dbReference type="GO" id="GO:0009654">
    <property type="term" value="C:photosystem II oxygen evolving complex"/>
    <property type="evidence" value="ECO:0007669"/>
    <property type="project" value="InterPro"/>
</dbReference>
<proteinExistence type="evidence at transcript level"/>
<evidence type="ECO:0000256" key="2">
    <source>
        <dbReference type="ARBA" id="ARBA00022531"/>
    </source>
</evidence>
<dbReference type="SMR" id="S0DAV6"/>
<dbReference type="PANTHER" id="PTHR31407:SF6">
    <property type="entry name" value="OXYGEN-EVOLVING ENHANCER PROTEIN 2-1, CHLOROPLASTIC"/>
    <property type="match status" value="1"/>
</dbReference>
<keyword evidence="1" id="KW-0150">Chloroplast</keyword>
<organism evidence="10">
    <name type="scientific">Chlamydomonas raudensis</name>
    <dbReference type="NCBI Taxonomy" id="284013"/>
    <lineage>
        <taxon>Eukaryota</taxon>
        <taxon>Viridiplantae</taxon>
        <taxon>Chlorophyta</taxon>
        <taxon>core chlorophytes</taxon>
        <taxon>Chlorophyceae</taxon>
        <taxon>CS clade</taxon>
        <taxon>Chlamydomonadales</taxon>
        <taxon>Chlamydomonadaceae</taxon>
        <taxon>Chlamydomonas</taxon>
    </lineage>
</organism>
<dbReference type="InterPro" id="IPR016123">
    <property type="entry name" value="Mog1/PsbP_a/b/a-sand"/>
</dbReference>
<keyword evidence="6" id="KW-0604">Photosystem II</keyword>
<reference evidence="10" key="1">
    <citation type="submission" date="2012-09" db="EMBL/GenBank/DDBJ databases">
        <authorList>
            <person name="Wilson K."/>
        </authorList>
    </citation>
    <scope>NUCLEOTIDE SEQUENCE</scope>
    <source>
        <strain evidence="10">UWO241</strain>
    </source>
</reference>
<keyword evidence="2" id="KW-0602">Photosynthesis</keyword>
<evidence type="ECO:0000256" key="6">
    <source>
        <dbReference type="ARBA" id="ARBA00023276"/>
    </source>
</evidence>
<evidence type="ECO:0000256" key="7">
    <source>
        <dbReference type="ARBA" id="ARBA00035638"/>
    </source>
</evidence>
<reference evidence="10" key="2">
    <citation type="submission" date="2013-06" db="EMBL/GenBank/DDBJ databases">
        <title>cDNA sequence of the PSBP gene from Chlamydomonas raudensis UWO241.</title>
        <authorList>
            <person name="Wilson K.E."/>
        </authorList>
    </citation>
    <scope>NUCLEOTIDE SEQUENCE</scope>
    <source>
        <strain evidence="10">UWO241</strain>
    </source>
</reference>
<dbReference type="Gene3D" id="3.40.1000.10">
    <property type="entry name" value="Mog1/PsbP, alpha/beta/alpha sandwich"/>
    <property type="match status" value="1"/>
</dbReference>
<dbReference type="PANTHER" id="PTHR31407">
    <property type="match status" value="1"/>
</dbReference>
<evidence type="ECO:0000256" key="1">
    <source>
        <dbReference type="ARBA" id="ARBA00022528"/>
    </source>
</evidence>
<dbReference type="GO" id="GO:0015979">
    <property type="term" value="P:photosynthesis"/>
    <property type="evidence" value="ECO:0007669"/>
    <property type="project" value="UniProtKB-KW"/>
</dbReference>
<dbReference type="GO" id="GO:0005509">
    <property type="term" value="F:calcium ion binding"/>
    <property type="evidence" value="ECO:0007669"/>
    <property type="project" value="InterPro"/>
</dbReference>
<gene>
    <name evidence="10" type="primary">psbp</name>
</gene>
<evidence type="ECO:0000259" key="9">
    <source>
        <dbReference type="Pfam" id="PF01789"/>
    </source>
</evidence>
<keyword evidence="5" id="KW-0793">Thylakoid</keyword>
<dbReference type="EMBL" id="HE993887">
    <property type="protein sequence ID" value="CCM44238.1"/>
    <property type="molecule type" value="mRNA"/>
</dbReference>
<dbReference type="SUPFAM" id="SSF55724">
    <property type="entry name" value="Mog1p/PsbP-like"/>
    <property type="match status" value="1"/>
</dbReference>
<protein>
    <submittedName>
        <fullName evidence="10">Photosystem II subunit P</fullName>
    </submittedName>
</protein>
<comment type="subcellular location">
    <subcellularLocation>
        <location evidence="8">Plastid</location>
        <location evidence="8">Chloroplast thylakoid</location>
    </subcellularLocation>
</comment>
<dbReference type="InterPro" id="IPR002683">
    <property type="entry name" value="PsbP_C"/>
</dbReference>
<evidence type="ECO:0000256" key="5">
    <source>
        <dbReference type="ARBA" id="ARBA00023078"/>
    </source>
</evidence>
<comment type="similarity">
    <text evidence="7">Belongs to the PsbP family.</text>
</comment>
<accession>S0DAV6</accession>
<keyword evidence="3" id="KW-0934">Plastid</keyword>
<sequence>MALLAKTSCPVAKASAAPRRAARVAVVVRAQAQPTEVSRRSTLASIVGSAALVSAAPAFAAYGDGANVFGKVTNQSQFIPYVGDGFAVQLPGKWNPSKEQDFPGVQLRYEDNGDAVNNFVILKNKTDKSKISDFGDKQAFLNSVSYLLGKQAYSGETKSEGGFAPNRVSAASILDISEVTDKKGRTYYTYEILTRTADGNEGGRHQLIKATVADGNLWVCLVRVGDKRWFKTAKKDAMGIFDSFIVA</sequence>
<evidence type="ECO:0000256" key="8">
    <source>
        <dbReference type="ARBA" id="ARBA00046272"/>
    </source>
</evidence>
<dbReference type="AlphaFoldDB" id="S0DAV6"/>
<dbReference type="GO" id="GO:0009534">
    <property type="term" value="C:chloroplast thylakoid"/>
    <property type="evidence" value="ECO:0007669"/>
    <property type="project" value="UniProtKB-SubCell"/>
</dbReference>
<name>S0DAV6_9CHLO</name>
<dbReference type="Pfam" id="PF01789">
    <property type="entry name" value="PsbP"/>
    <property type="match status" value="1"/>
</dbReference>
<evidence type="ECO:0000256" key="4">
    <source>
        <dbReference type="ARBA" id="ARBA00022946"/>
    </source>
</evidence>
<dbReference type="GO" id="GO:0019898">
    <property type="term" value="C:extrinsic component of membrane"/>
    <property type="evidence" value="ECO:0007669"/>
    <property type="project" value="InterPro"/>
</dbReference>
<evidence type="ECO:0000313" key="10">
    <source>
        <dbReference type="EMBL" id="CCM44238.1"/>
    </source>
</evidence>
<feature type="domain" description="PsbP C-terminal" evidence="9">
    <location>
        <begin position="78"/>
        <end position="245"/>
    </location>
</feature>